<keyword evidence="3" id="KW-1185">Reference proteome</keyword>
<feature type="region of interest" description="Disordered" evidence="1">
    <location>
        <begin position="1"/>
        <end position="38"/>
    </location>
</feature>
<accession>A0A368XEP7</accession>
<organism evidence="2 3">
    <name type="scientific">Saliterribacillus persicus</name>
    <dbReference type="NCBI Taxonomy" id="930114"/>
    <lineage>
        <taxon>Bacteria</taxon>
        <taxon>Bacillati</taxon>
        <taxon>Bacillota</taxon>
        <taxon>Bacilli</taxon>
        <taxon>Bacillales</taxon>
        <taxon>Bacillaceae</taxon>
        <taxon>Saliterribacillus</taxon>
    </lineage>
</organism>
<dbReference type="RefSeq" id="WP_245937477.1">
    <property type="nucleotide sequence ID" value="NZ_QPJJ01000012.1"/>
</dbReference>
<dbReference type="Proteomes" id="UP000252585">
    <property type="component" value="Unassembled WGS sequence"/>
</dbReference>
<evidence type="ECO:0000313" key="3">
    <source>
        <dbReference type="Proteomes" id="UP000252585"/>
    </source>
</evidence>
<reference evidence="2 3" key="1">
    <citation type="submission" date="2018-07" db="EMBL/GenBank/DDBJ databases">
        <title>Genomic Encyclopedia of Type Strains, Phase IV (KMG-IV): sequencing the most valuable type-strain genomes for metagenomic binning, comparative biology and taxonomic classification.</title>
        <authorList>
            <person name="Goeker M."/>
        </authorList>
    </citation>
    <scope>NUCLEOTIDE SEQUENCE [LARGE SCALE GENOMIC DNA]</scope>
    <source>
        <strain evidence="2 3">DSM 27696</strain>
    </source>
</reference>
<evidence type="ECO:0000256" key="1">
    <source>
        <dbReference type="SAM" id="MobiDB-lite"/>
    </source>
</evidence>
<gene>
    <name evidence="2" type="ORF">DFR57_112125</name>
</gene>
<proteinExistence type="predicted"/>
<dbReference type="AlphaFoldDB" id="A0A368XEP7"/>
<name>A0A368XEP7_9BACI</name>
<evidence type="ECO:0000313" key="2">
    <source>
        <dbReference type="EMBL" id="RCW64947.1"/>
    </source>
</evidence>
<dbReference type="EMBL" id="QPJJ01000012">
    <property type="protein sequence ID" value="RCW64947.1"/>
    <property type="molecule type" value="Genomic_DNA"/>
</dbReference>
<comment type="caution">
    <text evidence="2">The sequence shown here is derived from an EMBL/GenBank/DDBJ whole genome shotgun (WGS) entry which is preliminary data.</text>
</comment>
<sequence length="38" mass="4303">MSKNDKENKQAQSKSNSKKVEEKTIIDKKLDGPNRPST</sequence>
<feature type="compositionally biased region" description="Basic and acidic residues" evidence="1">
    <location>
        <begin position="18"/>
        <end position="32"/>
    </location>
</feature>
<protein>
    <submittedName>
        <fullName evidence="2">Uncharacterized protein</fullName>
    </submittedName>
</protein>